<sequence>MAAPMKMATATSTTSRRHGELGGDDVVAME</sequence>
<dbReference type="Proteomes" id="UP000636709">
    <property type="component" value="Unassembled WGS sequence"/>
</dbReference>
<gene>
    <name evidence="2" type="ORF">HU200_060378</name>
</gene>
<comment type="caution">
    <text evidence="2">The sequence shown here is derived from an EMBL/GenBank/DDBJ whole genome shotgun (WGS) entry which is preliminary data.</text>
</comment>
<reference evidence="2" key="1">
    <citation type="submission" date="2020-07" db="EMBL/GenBank/DDBJ databases">
        <title>Genome sequence and genetic diversity analysis of an under-domesticated orphan crop, white fonio (Digitaria exilis).</title>
        <authorList>
            <person name="Bennetzen J.L."/>
            <person name="Chen S."/>
            <person name="Ma X."/>
            <person name="Wang X."/>
            <person name="Yssel A.E.J."/>
            <person name="Chaluvadi S.R."/>
            <person name="Johnson M."/>
            <person name="Gangashetty P."/>
            <person name="Hamidou F."/>
            <person name="Sanogo M.D."/>
            <person name="Zwaenepoel A."/>
            <person name="Wallace J."/>
            <person name="Van De Peer Y."/>
            <person name="Van Deynze A."/>
        </authorList>
    </citation>
    <scope>NUCLEOTIDE SEQUENCE</scope>
    <source>
        <tissue evidence="2">Leaves</tissue>
    </source>
</reference>
<protein>
    <submittedName>
        <fullName evidence="2">Uncharacterized protein</fullName>
    </submittedName>
</protein>
<evidence type="ECO:0000313" key="3">
    <source>
        <dbReference type="Proteomes" id="UP000636709"/>
    </source>
</evidence>
<dbReference type="EMBL" id="JACEFO010002512">
    <property type="protein sequence ID" value="KAF8657042.1"/>
    <property type="molecule type" value="Genomic_DNA"/>
</dbReference>
<evidence type="ECO:0000313" key="2">
    <source>
        <dbReference type="EMBL" id="KAF8657042.1"/>
    </source>
</evidence>
<organism evidence="2 3">
    <name type="scientific">Digitaria exilis</name>
    <dbReference type="NCBI Taxonomy" id="1010633"/>
    <lineage>
        <taxon>Eukaryota</taxon>
        <taxon>Viridiplantae</taxon>
        <taxon>Streptophyta</taxon>
        <taxon>Embryophyta</taxon>
        <taxon>Tracheophyta</taxon>
        <taxon>Spermatophyta</taxon>
        <taxon>Magnoliopsida</taxon>
        <taxon>Liliopsida</taxon>
        <taxon>Poales</taxon>
        <taxon>Poaceae</taxon>
        <taxon>PACMAD clade</taxon>
        <taxon>Panicoideae</taxon>
        <taxon>Panicodae</taxon>
        <taxon>Paniceae</taxon>
        <taxon>Anthephorinae</taxon>
        <taxon>Digitaria</taxon>
    </lineage>
</organism>
<dbReference type="AlphaFoldDB" id="A0A835AAC6"/>
<feature type="region of interest" description="Disordered" evidence="1">
    <location>
        <begin position="1"/>
        <end position="30"/>
    </location>
</feature>
<proteinExistence type="predicted"/>
<keyword evidence="3" id="KW-1185">Reference proteome</keyword>
<accession>A0A835AAC6</accession>
<evidence type="ECO:0000256" key="1">
    <source>
        <dbReference type="SAM" id="MobiDB-lite"/>
    </source>
</evidence>
<name>A0A835AAC6_9POAL</name>